<sequence>MKGKKEKIHPEDQARDRILKAASRLFYAKGYPNTGINEVLEEASAFKKSLYTHFPSKKDLGKAYLLDQEEEILGFAKRMMLREKDYSRFIVAWLKVVKRALKRSYIFGCPYANLSNQTHDEPELAGFVKAALKRWVSEFETYLSREAYWKGGIKIAPAEAKELSESILFFYQGAMQLYGMSGDLKYMDRLQKELLALENRI</sequence>
<dbReference type="PRINTS" id="PR00455">
    <property type="entry name" value="HTHTETR"/>
</dbReference>
<feature type="domain" description="HTH tetR-type" evidence="5">
    <location>
        <begin position="12"/>
        <end position="72"/>
    </location>
</feature>
<dbReference type="EMBL" id="NPDT01000001">
    <property type="protein sequence ID" value="PJZ66823.1"/>
    <property type="molecule type" value="Genomic_DNA"/>
</dbReference>
<dbReference type="InterPro" id="IPR009057">
    <property type="entry name" value="Homeodomain-like_sf"/>
</dbReference>
<evidence type="ECO:0000313" key="6">
    <source>
        <dbReference type="EMBL" id="PJZ66823.1"/>
    </source>
</evidence>
<gene>
    <name evidence="6" type="ORF">CH371_01610</name>
</gene>
<dbReference type="AlphaFoldDB" id="A0A2M9ZEI0"/>
<dbReference type="PANTHER" id="PTHR47506:SF1">
    <property type="entry name" value="HTH-TYPE TRANSCRIPTIONAL REGULATOR YJDC"/>
    <property type="match status" value="1"/>
</dbReference>
<dbReference type="PROSITE" id="PS50977">
    <property type="entry name" value="HTH_TETR_2"/>
    <property type="match status" value="1"/>
</dbReference>
<dbReference type="GO" id="GO:0003677">
    <property type="term" value="F:DNA binding"/>
    <property type="evidence" value="ECO:0007669"/>
    <property type="project" value="UniProtKB-UniRule"/>
</dbReference>
<dbReference type="SUPFAM" id="SSF46689">
    <property type="entry name" value="Homeodomain-like"/>
    <property type="match status" value="1"/>
</dbReference>
<proteinExistence type="predicted"/>
<feature type="DNA-binding region" description="H-T-H motif" evidence="4">
    <location>
        <begin position="35"/>
        <end position="54"/>
    </location>
</feature>
<dbReference type="PANTHER" id="PTHR47506">
    <property type="entry name" value="TRANSCRIPTIONAL REGULATORY PROTEIN"/>
    <property type="match status" value="1"/>
</dbReference>
<organism evidence="6 7">
    <name type="scientific">Leptospira wolffii</name>
    <dbReference type="NCBI Taxonomy" id="409998"/>
    <lineage>
        <taxon>Bacteria</taxon>
        <taxon>Pseudomonadati</taxon>
        <taxon>Spirochaetota</taxon>
        <taxon>Spirochaetia</taxon>
        <taxon>Leptospirales</taxon>
        <taxon>Leptospiraceae</taxon>
        <taxon>Leptospira</taxon>
    </lineage>
</organism>
<evidence type="ECO:0000256" key="1">
    <source>
        <dbReference type="ARBA" id="ARBA00023015"/>
    </source>
</evidence>
<dbReference type="Gene3D" id="1.10.357.10">
    <property type="entry name" value="Tetracycline Repressor, domain 2"/>
    <property type="match status" value="1"/>
</dbReference>
<name>A0A2M9ZEI0_9LEPT</name>
<evidence type="ECO:0000256" key="2">
    <source>
        <dbReference type="ARBA" id="ARBA00023125"/>
    </source>
</evidence>
<dbReference type="Proteomes" id="UP000231912">
    <property type="component" value="Unassembled WGS sequence"/>
</dbReference>
<keyword evidence="2 4" id="KW-0238">DNA-binding</keyword>
<evidence type="ECO:0000256" key="4">
    <source>
        <dbReference type="PROSITE-ProRule" id="PRU00335"/>
    </source>
</evidence>
<dbReference type="InterPro" id="IPR036271">
    <property type="entry name" value="Tet_transcr_reg_TetR-rel_C_sf"/>
</dbReference>
<reference evidence="6 7" key="1">
    <citation type="submission" date="2017-07" db="EMBL/GenBank/DDBJ databases">
        <title>Leptospira spp. isolated from tropical soils.</title>
        <authorList>
            <person name="Thibeaux R."/>
            <person name="Iraola G."/>
            <person name="Ferres I."/>
            <person name="Bierque E."/>
            <person name="Girault D."/>
            <person name="Soupe-Gilbert M.-E."/>
            <person name="Picardeau M."/>
            <person name="Goarant C."/>
        </authorList>
    </citation>
    <scope>NUCLEOTIDE SEQUENCE [LARGE SCALE GENOMIC DNA]</scope>
    <source>
        <strain evidence="6 7">FH2-C-A2</strain>
    </source>
</reference>
<dbReference type="Pfam" id="PF00440">
    <property type="entry name" value="TetR_N"/>
    <property type="match status" value="1"/>
</dbReference>
<comment type="caution">
    <text evidence="6">The sequence shown here is derived from an EMBL/GenBank/DDBJ whole genome shotgun (WGS) entry which is preliminary data.</text>
</comment>
<evidence type="ECO:0000256" key="3">
    <source>
        <dbReference type="ARBA" id="ARBA00023163"/>
    </source>
</evidence>
<keyword evidence="1" id="KW-0805">Transcription regulation</keyword>
<evidence type="ECO:0000313" key="7">
    <source>
        <dbReference type="Proteomes" id="UP000231912"/>
    </source>
</evidence>
<protein>
    <submittedName>
        <fullName evidence="6">TetR family transcriptional regulator</fullName>
    </submittedName>
</protein>
<dbReference type="InterPro" id="IPR001647">
    <property type="entry name" value="HTH_TetR"/>
</dbReference>
<dbReference type="SUPFAM" id="SSF48498">
    <property type="entry name" value="Tetracyclin repressor-like, C-terminal domain"/>
    <property type="match status" value="1"/>
</dbReference>
<keyword evidence="3" id="KW-0804">Transcription</keyword>
<dbReference type="RefSeq" id="WP_100757416.1">
    <property type="nucleotide sequence ID" value="NZ_NPDT01000001.1"/>
</dbReference>
<accession>A0A2M9ZEI0</accession>
<evidence type="ECO:0000259" key="5">
    <source>
        <dbReference type="PROSITE" id="PS50977"/>
    </source>
</evidence>